<dbReference type="GO" id="GO:0016020">
    <property type="term" value="C:membrane"/>
    <property type="evidence" value="ECO:0007669"/>
    <property type="project" value="UniProtKB-SubCell"/>
</dbReference>
<keyword evidence="3 5" id="KW-1133">Transmembrane helix</keyword>
<gene>
    <name evidence="7" type="ORF">Terrestrivirus5_84</name>
</gene>
<dbReference type="PROSITE" id="PS50922">
    <property type="entry name" value="TLC"/>
    <property type="match status" value="1"/>
</dbReference>
<protein>
    <recommendedName>
        <fullName evidence="6">TLC domain-containing protein</fullName>
    </recommendedName>
</protein>
<dbReference type="EMBL" id="MK071983">
    <property type="protein sequence ID" value="AYV76262.1"/>
    <property type="molecule type" value="Genomic_DNA"/>
</dbReference>
<proteinExistence type="predicted"/>
<accession>A0A3G4ZN29</accession>
<feature type="transmembrane region" description="Helical" evidence="5">
    <location>
        <begin position="40"/>
        <end position="66"/>
    </location>
</feature>
<keyword evidence="2 5" id="KW-0812">Transmembrane</keyword>
<feature type="transmembrane region" description="Helical" evidence="5">
    <location>
        <begin position="121"/>
        <end position="141"/>
    </location>
</feature>
<feature type="transmembrane region" description="Helical" evidence="5">
    <location>
        <begin position="162"/>
        <end position="187"/>
    </location>
</feature>
<evidence type="ECO:0000256" key="4">
    <source>
        <dbReference type="ARBA" id="ARBA00023136"/>
    </source>
</evidence>
<keyword evidence="4 5" id="KW-0472">Membrane</keyword>
<sequence>MNGINMFITFVTSLIFFIFLKFAIRSYYLKTYNISNDMFVFTVISFMHGIYCLVSASVLCAPMFVYDQDLSNIMRMISAAYFTVDTYHAYKSKNTSVVIHHFASMAVLISCIIVNRPDYLFYQNISMILAEMTNPFQNYFFLQKALYGESRKKEFNKDYKNYFLFFTIYFAFVRLFIIPIFIGYTVYIYEEPWFKISIALLTSGLVIGSIYWSWGQIKLHRRMIENEKKLA</sequence>
<evidence type="ECO:0000256" key="1">
    <source>
        <dbReference type="ARBA" id="ARBA00004141"/>
    </source>
</evidence>
<evidence type="ECO:0000259" key="6">
    <source>
        <dbReference type="PROSITE" id="PS50922"/>
    </source>
</evidence>
<feature type="domain" description="TLC" evidence="6">
    <location>
        <begin position="1"/>
        <end position="225"/>
    </location>
</feature>
<reference evidence="7" key="1">
    <citation type="submission" date="2018-10" db="EMBL/GenBank/DDBJ databases">
        <title>Hidden diversity of soil giant viruses.</title>
        <authorList>
            <person name="Schulz F."/>
            <person name="Alteio L."/>
            <person name="Goudeau D."/>
            <person name="Ryan E.M."/>
            <person name="Malmstrom R.R."/>
            <person name="Blanchard J."/>
            <person name="Woyke T."/>
        </authorList>
    </citation>
    <scope>NUCLEOTIDE SEQUENCE</scope>
    <source>
        <strain evidence="7">TEV1</strain>
    </source>
</reference>
<feature type="transmembrane region" description="Helical" evidence="5">
    <location>
        <begin position="193"/>
        <end position="214"/>
    </location>
</feature>
<name>A0A3G4ZN29_9VIRU</name>
<dbReference type="Pfam" id="PF03798">
    <property type="entry name" value="TRAM_LAG1_CLN8"/>
    <property type="match status" value="1"/>
</dbReference>
<comment type="subcellular location">
    <subcellularLocation>
        <location evidence="1">Membrane</location>
        <topology evidence="1">Multi-pass membrane protein</topology>
    </subcellularLocation>
</comment>
<feature type="transmembrane region" description="Helical" evidence="5">
    <location>
        <begin position="6"/>
        <end position="28"/>
    </location>
</feature>
<dbReference type="SMART" id="SM00724">
    <property type="entry name" value="TLC"/>
    <property type="match status" value="1"/>
</dbReference>
<evidence type="ECO:0000313" key="7">
    <source>
        <dbReference type="EMBL" id="AYV76262.1"/>
    </source>
</evidence>
<dbReference type="InterPro" id="IPR006634">
    <property type="entry name" value="TLC-dom"/>
</dbReference>
<feature type="transmembrane region" description="Helical" evidence="5">
    <location>
        <begin position="97"/>
        <end position="115"/>
    </location>
</feature>
<evidence type="ECO:0000256" key="3">
    <source>
        <dbReference type="ARBA" id="ARBA00022989"/>
    </source>
</evidence>
<evidence type="ECO:0000256" key="2">
    <source>
        <dbReference type="ARBA" id="ARBA00022692"/>
    </source>
</evidence>
<evidence type="ECO:0000256" key="5">
    <source>
        <dbReference type="SAM" id="Phobius"/>
    </source>
</evidence>
<organism evidence="7">
    <name type="scientific">Terrestrivirus sp</name>
    <dbReference type="NCBI Taxonomy" id="2487775"/>
    <lineage>
        <taxon>Viruses</taxon>
        <taxon>Varidnaviria</taxon>
        <taxon>Bamfordvirae</taxon>
        <taxon>Nucleocytoviricota</taxon>
        <taxon>Megaviricetes</taxon>
        <taxon>Imitervirales</taxon>
        <taxon>Mimiviridae</taxon>
        <taxon>Klosneuvirinae</taxon>
    </lineage>
</organism>